<gene>
    <name evidence="2" type="ORF">RDI58_013408</name>
</gene>
<reference evidence="2 3" key="1">
    <citation type="submission" date="2024-02" db="EMBL/GenBank/DDBJ databases">
        <title>de novo genome assembly of Solanum bulbocastanum strain 11H21.</title>
        <authorList>
            <person name="Hosaka A.J."/>
        </authorList>
    </citation>
    <scope>NUCLEOTIDE SEQUENCE [LARGE SCALE GENOMIC DNA]</scope>
    <source>
        <tissue evidence="2">Young leaves</tissue>
    </source>
</reference>
<evidence type="ECO:0000313" key="3">
    <source>
        <dbReference type="Proteomes" id="UP001371456"/>
    </source>
</evidence>
<evidence type="ECO:0000313" key="2">
    <source>
        <dbReference type="EMBL" id="KAK6789608.1"/>
    </source>
</evidence>
<comment type="caution">
    <text evidence="2">The sequence shown here is derived from an EMBL/GenBank/DDBJ whole genome shotgun (WGS) entry which is preliminary data.</text>
</comment>
<protein>
    <submittedName>
        <fullName evidence="2">Uncharacterized protein</fullName>
    </submittedName>
</protein>
<dbReference type="EMBL" id="JBANQN010000005">
    <property type="protein sequence ID" value="KAK6789608.1"/>
    <property type="molecule type" value="Genomic_DNA"/>
</dbReference>
<feature type="signal peptide" evidence="1">
    <location>
        <begin position="1"/>
        <end position="16"/>
    </location>
</feature>
<keyword evidence="3" id="KW-1185">Reference proteome</keyword>
<dbReference type="AlphaFoldDB" id="A0AAN8TRN3"/>
<feature type="chain" id="PRO_5042996537" evidence="1">
    <location>
        <begin position="17"/>
        <end position="72"/>
    </location>
</feature>
<proteinExistence type="predicted"/>
<dbReference type="Proteomes" id="UP001371456">
    <property type="component" value="Unassembled WGS sequence"/>
</dbReference>
<name>A0AAN8TRN3_SOLBU</name>
<sequence length="72" mass="8191">MGWAIHKIIWRGSALSVGIFLEIKTGFVEERSSTSLTHISLGAPTCVTPNFVKSLEHVRFIQDPFSYLRHIY</sequence>
<keyword evidence="1" id="KW-0732">Signal</keyword>
<accession>A0AAN8TRN3</accession>
<evidence type="ECO:0000256" key="1">
    <source>
        <dbReference type="SAM" id="SignalP"/>
    </source>
</evidence>
<organism evidence="2 3">
    <name type="scientific">Solanum bulbocastanum</name>
    <name type="common">Wild potato</name>
    <dbReference type="NCBI Taxonomy" id="147425"/>
    <lineage>
        <taxon>Eukaryota</taxon>
        <taxon>Viridiplantae</taxon>
        <taxon>Streptophyta</taxon>
        <taxon>Embryophyta</taxon>
        <taxon>Tracheophyta</taxon>
        <taxon>Spermatophyta</taxon>
        <taxon>Magnoliopsida</taxon>
        <taxon>eudicotyledons</taxon>
        <taxon>Gunneridae</taxon>
        <taxon>Pentapetalae</taxon>
        <taxon>asterids</taxon>
        <taxon>lamiids</taxon>
        <taxon>Solanales</taxon>
        <taxon>Solanaceae</taxon>
        <taxon>Solanoideae</taxon>
        <taxon>Solaneae</taxon>
        <taxon>Solanum</taxon>
    </lineage>
</organism>